<dbReference type="GO" id="GO:0046872">
    <property type="term" value="F:metal ion binding"/>
    <property type="evidence" value="ECO:0007669"/>
    <property type="project" value="UniProtKB-KW"/>
</dbReference>
<dbReference type="Pfam" id="PF00149">
    <property type="entry name" value="Metallophos"/>
    <property type="match status" value="1"/>
</dbReference>
<dbReference type="AlphaFoldDB" id="A0A1G5S042"/>
<dbReference type="Gene3D" id="3.60.21.10">
    <property type="match status" value="1"/>
</dbReference>
<dbReference type="GO" id="GO:0009245">
    <property type="term" value="P:lipid A biosynthetic process"/>
    <property type="evidence" value="ECO:0007669"/>
    <property type="project" value="TreeGrafter"/>
</dbReference>
<accession>A0A1G5S042</accession>
<dbReference type="InterPro" id="IPR004843">
    <property type="entry name" value="Calcineurin-like_PHP"/>
</dbReference>
<dbReference type="RefSeq" id="WP_090163094.1">
    <property type="nucleotide sequence ID" value="NZ_FMWK01000010.1"/>
</dbReference>
<dbReference type="GO" id="GO:0008758">
    <property type="term" value="F:UDP-2,3-diacylglucosamine hydrolase activity"/>
    <property type="evidence" value="ECO:0007669"/>
    <property type="project" value="TreeGrafter"/>
</dbReference>
<proteinExistence type="predicted"/>
<feature type="domain" description="Calcineurin-like phosphoesterase" evidence="3">
    <location>
        <begin position="49"/>
        <end position="213"/>
    </location>
</feature>
<protein>
    <recommendedName>
        <fullName evidence="3">Calcineurin-like phosphoesterase domain-containing protein</fullName>
    </recommendedName>
</protein>
<evidence type="ECO:0000313" key="4">
    <source>
        <dbReference type="EMBL" id="SCZ79742.1"/>
    </source>
</evidence>
<dbReference type="PANTHER" id="PTHR31302">
    <property type="entry name" value="TRANSMEMBRANE PROTEIN WITH METALLOPHOSPHOESTERASE DOMAIN-RELATED"/>
    <property type="match status" value="1"/>
</dbReference>
<evidence type="ECO:0000256" key="2">
    <source>
        <dbReference type="ARBA" id="ARBA00022801"/>
    </source>
</evidence>
<dbReference type="SUPFAM" id="SSF56300">
    <property type="entry name" value="Metallo-dependent phosphatases"/>
    <property type="match status" value="1"/>
</dbReference>
<evidence type="ECO:0000313" key="5">
    <source>
        <dbReference type="Proteomes" id="UP000199428"/>
    </source>
</evidence>
<keyword evidence="2" id="KW-0378">Hydrolase</keyword>
<dbReference type="InterPro" id="IPR051158">
    <property type="entry name" value="Metallophosphoesterase_sf"/>
</dbReference>
<evidence type="ECO:0000256" key="1">
    <source>
        <dbReference type="ARBA" id="ARBA00022723"/>
    </source>
</evidence>
<dbReference type="GO" id="GO:0016020">
    <property type="term" value="C:membrane"/>
    <property type="evidence" value="ECO:0007669"/>
    <property type="project" value="GOC"/>
</dbReference>
<dbReference type="InterPro" id="IPR029052">
    <property type="entry name" value="Metallo-depent_PP-like"/>
</dbReference>
<dbReference type="PANTHER" id="PTHR31302:SF31">
    <property type="entry name" value="PHOSPHODIESTERASE YAEI"/>
    <property type="match status" value="1"/>
</dbReference>
<gene>
    <name evidence="4" type="ORF">SAMN02910350_01930</name>
</gene>
<organism evidence="4 5">
    <name type="scientific">Pseudobutyrivibrio xylanivorans</name>
    <dbReference type="NCBI Taxonomy" id="185007"/>
    <lineage>
        <taxon>Bacteria</taxon>
        <taxon>Bacillati</taxon>
        <taxon>Bacillota</taxon>
        <taxon>Clostridia</taxon>
        <taxon>Lachnospirales</taxon>
        <taxon>Lachnospiraceae</taxon>
        <taxon>Pseudobutyrivibrio</taxon>
    </lineage>
</organism>
<dbReference type="EMBL" id="FMWK01000010">
    <property type="protein sequence ID" value="SCZ79742.1"/>
    <property type="molecule type" value="Genomic_DNA"/>
</dbReference>
<evidence type="ECO:0000259" key="3">
    <source>
        <dbReference type="Pfam" id="PF00149"/>
    </source>
</evidence>
<sequence length="278" mass="31213">MKSHKKKRIGLKIFLLILILLSLGFVSPLKLTTYDLHSSTIPDEFDGYRIVQISDFHCKEFGEKESSLISLVKKAKPDLIVFTGDIVDEEHTKENAEYLIEGLKDEAPMYYVTGNHEYYTNGPLGGAPYEAFKELCEDNDVIILDNETRSIEKNGAEILISGLDWRDSSGSLKNNLGYANAGLFNILLCHDASKFNFISEYGYDIVFTGHIHGGLVRVPVKGGLFGSDYSFFPKYDRGVYSEKNSTMVCSAGLGDARVPRWNNPREVVLVKLHKDKIL</sequence>
<reference evidence="4 5" key="1">
    <citation type="submission" date="2016-10" db="EMBL/GenBank/DDBJ databases">
        <authorList>
            <person name="de Groot N.N."/>
        </authorList>
    </citation>
    <scope>NUCLEOTIDE SEQUENCE [LARGE SCALE GENOMIC DNA]</scope>
    <source>
        <strain evidence="4 5">DSM 10317</strain>
    </source>
</reference>
<dbReference type="Proteomes" id="UP000199428">
    <property type="component" value="Unassembled WGS sequence"/>
</dbReference>
<keyword evidence="1" id="KW-0479">Metal-binding</keyword>
<name>A0A1G5S042_PSEXY</name>